<evidence type="ECO:0000259" key="2">
    <source>
        <dbReference type="PROSITE" id="PS50181"/>
    </source>
</evidence>
<dbReference type="Pfam" id="PF12937">
    <property type="entry name" value="F-box-like"/>
    <property type="match status" value="1"/>
</dbReference>
<dbReference type="CDD" id="cd09917">
    <property type="entry name" value="F-box_SF"/>
    <property type="match status" value="1"/>
</dbReference>
<organism evidence="3 4">
    <name type="scientific">Alectoria fallacina</name>
    <dbReference type="NCBI Taxonomy" id="1903189"/>
    <lineage>
        <taxon>Eukaryota</taxon>
        <taxon>Fungi</taxon>
        <taxon>Dikarya</taxon>
        <taxon>Ascomycota</taxon>
        <taxon>Pezizomycotina</taxon>
        <taxon>Lecanoromycetes</taxon>
        <taxon>OSLEUM clade</taxon>
        <taxon>Lecanoromycetidae</taxon>
        <taxon>Lecanorales</taxon>
        <taxon>Lecanorineae</taxon>
        <taxon>Parmeliaceae</taxon>
        <taxon>Alectoria</taxon>
    </lineage>
</organism>
<reference evidence="3" key="1">
    <citation type="submission" date="2021-03" db="EMBL/GenBank/DDBJ databases">
        <authorList>
            <person name="Tagirdzhanova G."/>
        </authorList>
    </citation>
    <scope>NUCLEOTIDE SEQUENCE</scope>
</reference>
<feature type="region of interest" description="Disordered" evidence="1">
    <location>
        <begin position="1"/>
        <end position="21"/>
    </location>
</feature>
<feature type="compositionally biased region" description="Polar residues" evidence="1">
    <location>
        <begin position="1"/>
        <end position="10"/>
    </location>
</feature>
<comment type="caution">
    <text evidence="3">The sequence shown here is derived from an EMBL/GenBank/DDBJ whole genome shotgun (WGS) entry which is preliminary data.</text>
</comment>
<evidence type="ECO:0000313" key="4">
    <source>
        <dbReference type="Proteomes" id="UP000664203"/>
    </source>
</evidence>
<dbReference type="EMBL" id="CAJPDR010000085">
    <property type="protein sequence ID" value="CAF9915794.1"/>
    <property type="molecule type" value="Genomic_DNA"/>
</dbReference>
<sequence>MSAFKGSTWNGAVRKATEESEKVEELKSKMKEHDYSECYCLALENPPWGGYSVEEQILYEAKQREEPVDQAEPQDTRRSRYSYRYANNALTGEVFIHEPFIDELFPMMDAKPKLESVNGPGGNVQDTPTSMLERSSATKSAKAYIQATRLEELPDEVLVKIISNLAPYELSSLSEASRRLTILIGLVPCRDAFAWAVRRCQTYGHTRPVSLCGDCVLAFEKRIE</sequence>
<gene>
    <name evidence="3" type="ORF">ALECFALPRED_010329</name>
</gene>
<keyword evidence="4" id="KW-1185">Reference proteome</keyword>
<name>A0A8H3F2F1_9LECA</name>
<feature type="domain" description="F-box" evidence="2">
    <location>
        <begin position="147"/>
        <end position="184"/>
    </location>
</feature>
<dbReference type="Proteomes" id="UP000664203">
    <property type="component" value="Unassembled WGS sequence"/>
</dbReference>
<dbReference type="InterPro" id="IPR001810">
    <property type="entry name" value="F-box_dom"/>
</dbReference>
<dbReference type="OrthoDB" id="5359600at2759"/>
<dbReference type="PROSITE" id="PS50181">
    <property type="entry name" value="FBOX"/>
    <property type="match status" value="1"/>
</dbReference>
<accession>A0A8H3F2F1</accession>
<dbReference type="SUPFAM" id="SSF81383">
    <property type="entry name" value="F-box domain"/>
    <property type="match status" value="1"/>
</dbReference>
<dbReference type="AlphaFoldDB" id="A0A8H3F2F1"/>
<dbReference type="InterPro" id="IPR036047">
    <property type="entry name" value="F-box-like_dom_sf"/>
</dbReference>
<evidence type="ECO:0000313" key="3">
    <source>
        <dbReference type="EMBL" id="CAF9915794.1"/>
    </source>
</evidence>
<evidence type="ECO:0000256" key="1">
    <source>
        <dbReference type="SAM" id="MobiDB-lite"/>
    </source>
</evidence>
<protein>
    <recommendedName>
        <fullName evidence="2">F-box domain-containing protein</fullName>
    </recommendedName>
</protein>
<proteinExistence type="predicted"/>